<feature type="domain" description="Lcl C-terminal" evidence="2">
    <location>
        <begin position="431"/>
        <end position="567"/>
    </location>
</feature>
<dbReference type="Pfam" id="PF07603">
    <property type="entry name" value="Lcl_C"/>
    <property type="match status" value="1"/>
</dbReference>
<sequence>MKKSILALLTILTISITAFAQTPEGIKYQAVVRDAGNSILKNHSVGMRMSILQDNVGGVIVYQEAFAPTTSAYGLVNLNIGNGTALSGDFSAIDWSKGPYFIEIAIDVNGGDNYVVMGTSQLMSVPYALHAKTADKVANDLVNDADADPSNEIQDLKLEGNILTVTNNDTATEIDLSLYLDNDNTQLTEAQVDAFVDNNGYLTSEVDGSVTNEIQDLQLVGNTLKITNNGSATVIDLTPYLDDTKLTEAQVDAFVDNNGYLTSEVDGSVTNEIQDLQLVGNTLKITNNGSATVIDLAPYLDDTKLTEAQVDAFVDNNGYLTSEVDGSVTNEIQDLQLVGNTLKITNNGSATVIDLTPYLDDTKLTEAQVDAFVGNNGYLTSEVDGSTTNEIQTISKSGSSITLSNGGGTVTTKADAPCFDNANRFVDCGNGTITDQLTGLIWLKNVGCFGAKNYKNGNDQAARLAHGQCGLTDNSSPGDWRLPTIEEWKAFMKSSCPSPSIPDITGNGCYADGPAFFTNMRASGRRSCISSSLNPDDLSQTQVANVDNGTTFGFPRATTGFGIWPVRDGRQ</sequence>
<protein>
    <submittedName>
        <fullName evidence="3">Isochorismate hydrolase</fullName>
    </submittedName>
</protein>
<evidence type="ECO:0000256" key="1">
    <source>
        <dbReference type="SAM" id="SignalP"/>
    </source>
</evidence>
<evidence type="ECO:0000259" key="2">
    <source>
        <dbReference type="Pfam" id="PF07603"/>
    </source>
</evidence>
<evidence type="ECO:0000313" key="4">
    <source>
        <dbReference type="Proteomes" id="UP001185092"/>
    </source>
</evidence>
<evidence type="ECO:0000313" key="3">
    <source>
        <dbReference type="EMBL" id="MDR6238898.1"/>
    </source>
</evidence>
<dbReference type="EMBL" id="JAVDQD010000002">
    <property type="protein sequence ID" value="MDR6238898.1"/>
    <property type="molecule type" value="Genomic_DNA"/>
</dbReference>
<keyword evidence="4" id="KW-1185">Reference proteome</keyword>
<dbReference type="RefSeq" id="WP_309938403.1">
    <property type="nucleotide sequence ID" value="NZ_AP025305.1"/>
</dbReference>
<proteinExistence type="predicted"/>
<dbReference type="AlphaFoldDB" id="A0AAE3XMX9"/>
<keyword evidence="1" id="KW-0732">Signal</keyword>
<feature type="chain" id="PRO_5042002285" evidence="1">
    <location>
        <begin position="21"/>
        <end position="571"/>
    </location>
</feature>
<dbReference type="InterPro" id="IPR011460">
    <property type="entry name" value="Lcl_C"/>
</dbReference>
<dbReference type="Proteomes" id="UP001185092">
    <property type="component" value="Unassembled WGS sequence"/>
</dbReference>
<accession>A0AAE3XMX9</accession>
<dbReference type="GO" id="GO:0016787">
    <property type="term" value="F:hydrolase activity"/>
    <property type="evidence" value="ECO:0007669"/>
    <property type="project" value="UniProtKB-KW"/>
</dbReference>
<keyword evidence="3" id="KW-0378">Hydrolase</keyword>
<gene>
    <name evidence="3" type="ORF">HNQ88_001935</name>
</gene>
<organism evidence="3 4">
    <name type="scientific">Aureibacter tunicatorum</name>
    <dbReference type="NCBI Taxonomy" id="866807"/>
    <lineage>
        <taxon>Bacteria</taxon>
        <taxon>Pseudomonadati</taxon>
        <taxon>Bacteroidota</taxon>
        <taxon>Cytophagia</taxon>
        <taxon>Cytophagales</taxon>
        <taxon>Persicobacteraceae</taxon>
        <taxon>Aureibacter</taxon>
    </lineage>
</organism>
<reference evidence="3" key="1">
    <citation type="submission" date="2023-07" db="EMBL/GenBank/DDBJ databases">
        <title>Genomic Encyclopedia of Type Strains, Phase IV (KMG-IV): sequencing the most valuable type-strain genomes for metagenomic binning, comparative biology and taxonomic classification.</title>
        <authorList>
            <person name="Goeker M."/>
        </authorList>
    </citation>
    <scope>NUCLEOTIDE SEQUENCE</scope>
    <source>
        <strain evidence="3">DSM 26174</strain>
    </source>
</reference>
<comment type="caution">
    <text evidence="3">The sequence shown here is derived from an EMBL/GenBank/DDBJ whole genome shotgun (WGS) entry which is preliminary data.</text>
</comment>
<feature type="signal peptide" evidence="1">
    <location>
        <begin position="1"/>
        <end position="20"/>
    </location>
</feature>
<name>A0AAE3XMX9_9BACT</name>